<evidence type="ECO:0000259" key="2">
    <source>
        <dbReference type="PROSITE" id="PS50158"/>
    </source>
</evidence>
<dbReference type="GO" id="GO:0003676">
    <property type="term" value="F:nucleic acid binding"/>
    <property type="evidence" value="ECO:0007669"/>
    <property type="project" value="InterPro"/>
</dbReference>
<reference evidence="3" key="1">
    <citation type="submission" date="2021-03" db="EMBL/GenBank/DDBJ databases">
        <title>Draft genome sequence of rust myrtle Austropuccinia psidii MF-1, a brazilian biotype.</title>
        <authorList>
            <person name="Quecine M.C."/>
            <person name="Pachon D.M.R."/>
            <person name="Bonatelli M.L."/>
            <person name="Correr F.H."/>
            <person name="Franceschini L.M."/>
            <person name="Leite T.F."/>
            <person name="Margarido G.R.A."/>
            <person name="Almeida C.A."/>
            <person name="Ferrarezi J.A."/>
            <person name="Labate C.A."/>
        </authorList>
    </citation>
    <scope>NUCLEOTIDE SEQUENCE</scope>
    <source>
        <strain evidence="3">MF-1</strain>
    </source>
</reference>
<evidence type="ECO:0000313" key="4">
    <source>
        <dbReference type="Proteomes" id="UP000765509"/>
    </source>
</evidence>
<organism evidence="3 4">
    <name type="scientific">Austropuccinia psidii MF-1</name>
    <dbReference type="NCBI Taxonomy" id="1389203"/>
    <lineage>
        <taxon>Eukaryota</taxon>
        <taxon>Fungi</taxon>
        <taxon>Dikarya</taxon>
        <taxon>Basidiomycota</taxon>
        <taxon>Pucciniomycotina</taxon>
        <taxon>Pucciniomycetes</taxon>
        <taxon>Pucciniales</taxon>
        <taxon>Sphaerophragmiaceae</taxon>
        <taxon>Austropuccinia</taxon>
    </lineage>
</organism>
<keyword evidence="1" id="KW-0479">Metal-binding</keyword>
<feature type="domain" description="CCHC-type" evidence="2">
    <location>
        <begin position="327"/>
        <end position="342"/>
    </location>
</feature>
<sequence>MQMIDEIHSIKYNIKVQLCKFDAKLTNITLDINDFKKNDRVSAELHKSTIDRLDLICNTCDRIESKCQIQDDKMGEISITNINEKLTFLKNHILTIVDNINIFATHLARSDSERQKLKDEIIAHVEKIHKNYEPTPHMPRHLAPFTEEKLSVKGSLTPFLGENAISAKDIPKLEEWSKFSGEGEYNHIDFIQTIDMLQEDFHIPDEIIVGKLHSLFTRTAKKWYYKMRQEHGRHDWSWWKPEIITKWANNSWRLKMGNAFESSIFSSEEYKPLTWFPKQKDRLFVLHPDIITRRRIGKTRTRSPIESKMVPKISKEDKRPERPVLTCHKCGSTSHLAKTCTKTTRIIEEVQCTEEKEEFAQDSAVSEETQVEEYSIENITPFFEVPEVHTHLPQYS</sequence>
<dbReference type="EMBL" id="AVOT02000390">
    <property type="protein sequence ID" value="MBW0462642.1"/>
    <property type="molecule type" value="Genomic_DNA"/>
</dbReference>
<evidence type="ECO:0000256" key="1">
    <source>
        <dbReference type="PROSITE-ProRule" id="PRU00047"/>
    </source>
</evidence>
<comment type="caution">
    <text evidence="3">The sequence shown here is derived from an EMBL/GenBank/DDBJ whole genome shotgun (WGS) entry which is preliminary data.</text>
</comment>
<dbReference type="AlphaFoldDB" id="A0A9Q3GDW4"/>
<keyword evidence="4" id="KW-1185">Reference proteome</keyword>
<keyword evidence="1" id="KW-0862">Zinc</keyword>
<keyword evidence="1" id="KW-0863">Zinc-finger</keyword>
<proteinExistence type="predicted"/>
<name>A0A9Q3GDW4_9BASI</name>
<accession>A0A9Q3GDW4</accession>
<dbReference type="Proteomes" id="UP000765509">
    <property type="component" value="Unassembled WGS sequence"/>
</dbReference>
<evidence type="ECO:0000313" key="3">
    <source>
        <dbReference type="EMBL" id="MBW0462642.1"/>
    </source>
</evidence>
<dbReference type="OrthoDB" id="2507294at2759"/>
<dbReference type="InterPro" id="IPR001878">
    <property type="entry name" value="Znf_CCHC"/>
</dbReference>
<dbReference type="PROSITE" id="PS50158">
    <property type="entry name" value="ZF_CCHC"/>
    <property type="match status" value="1"/>
</dbReference>
<gene>
    <name evidence="3" type="ORF">O181_002357</name>
</gene>
<dbReference type="GO" id="GO:0008270">
    <property type="term" value="F:zinc ion binding"/>
    <property type="evidence" value="ECO:0007669"/>
    <property type="project" value="UniProtKB-KW"/>
</dbReference>
<protein>
    <recommendedName>
        <fullName evidence="2">CCHC-type domain-containing protein</fullName>
    </recommendedName>
</protein>